<comment type="similarity">
    <text evidence="2 7">Belongs to the sodium:solute symporter (SSF) (TC 2.A.21) family.</text>
</comment>
<evidence type="ECO:0000256" key="5">
    <source>
        <dbReference type="ARBA" id="ARBA00022989"/>
    </source>
</evidence>
<dbReference type="InterPro" id="IPR038377">
    <property type="entry name" value="Na/Glc_symporter_sf"/>
</dbReference>
<dbReference type="Pfam" id="PF00474">
    <property type="entry name" value="SSF"/>
    <property type="match status" value="1"/>
</dbReference>
<feature type="transmembrane region" description="Helical" evidence="9">
    <location>
        <begin position="294"/>
        <end position="317"/>
    </location>
</feature>
<proteinExistence type="inferred from homology"/>
<organism evidence="10 11">
    <name type="scientific">Pycnococcus provasolii</name>
    <dbReference type="NCBI Taxonomy" id="41880"/>
    <lineage>
        <taxon>Eukaryota</taxon>
        <taxon>Viridiplantae</taxon>
        <taxon>Chlorophyta</taxon>
        <taxon>Pseudoscourfieldiophyceae</taxon>
        <taxon>Pseudoscourfieldiales</taxon>
        <taxon>Pycnococcaceae</taxon>
        <taxon>Pycnococcus</taxon>
    </lineage>
</organism>
<evidence type="ECO:0000256" key="4">
    <source>
        <dbReference type="ARBA" id="ARBA00022692"/>
    </source>
</evidence>
<feature type="transmembrane region" description="Helical" evidence="9">
    <location>
        <begin position="187"/>
        <end position="205"/>
    </location>
</feature>
<evidence type="ECO:0000256" key="1">
    <source>
        <dbReference type="ARBA" id="ARBA00004141"/>
    </source>
</evidence>
<feature type="transmembrane region" description="Helical" evidence="9">
    <location>
        <begin position="12"/>
        <end position="33"/>
    </location>
</feature>
<feature type="transmembrane region" description="Helical" evidence="9">
    <location>
        <begin position="148"/>
        <end position="167"/>
    </location>
</feature>
<evidence type="ECO:0000256" key="7">
    <source>
        <dbReference type="RuleBase" id="RU362091"/>
    </source>
</evidence>
<feature type="transmembrane region" description="Helical" evidence="9">
    <location>
        <begin position="462"/>
        <end position="482"/>
    </location>
</feature>
<evidence type="ECO:0000313" key="11">
    <source>
        <dbReference type="Proteomes" id="UP000660262"/>
    </source>
</evidence>
<feature type="transmembrane region" description="Helical" evidence="9">
    <location>
        <begin position="217"/>
        <end position="235"/>
    </location>
</feature>
<keyword evidence="3" id="KW-0813">Transport</keyword>
<dbReference type="PANTHER" id="PTHR48086:SF10">
    <property type="entry name" value="AGR155CP"/>
    <property type="match status" value="1"/>
</dbReference>
<dbReference type="Gene3D" id="1.20.1730.10">
    <property type="entry name" value="Sodium/glucose cotransporter"/>
    <property type="match status" value="1"/>
</dbReference>
<comment type="caution">
    <text evidence="10">The sequence shown here is derived from an EMBL/GenBank/DDBJ whole genome shotgun (WGS) entry which is preliminary data.</text>
</comment>
<feature type="transmembrane region" description="Helical" evidence="9">
    <location>
        <begin position="408"/>
        <end position="430"/>
    </location>
</feature>
<dbReference type="EMBL" id="BNJQ01000021">
    <property type="protein sequence ID" value="GHP08584.1"/>
    <property type="molecule type" value="Genomic_DNA"/>
</dbReference>
<dbReference type="InterPro" id="IPR050277">
    <property type="entry name" value="Sodium:Solute_Symporter"/>
</dbReference>
<feature type="transmembrane region" description="Helical" evidence="9">
    <location>
        <begin position="255"/>
        <end position="273"/>
    </location>
</feature>
<dbReference type="PANTHER" id="PTHR48086">
    <property type="entry name" value="SODIUM/PROLINE SYMPORTER-RELATED"/>
    <property type="match status" value="1"/>
</dbReference>
<dbReference type="InterPro" id="IPR001734">
    <property type="entry name" value="Na/solute_symporter"/>
</dbReference>
<keyword evidence="5 9" id="KW-1133">Transmembrane helix</keyword>
<reference evidence="10" key="1">
    <citation type="submission" date="2020-10" db="EMBL/GenBank/DDBJ databases">
        <title>Unveiling of a novel bifunctional photoreceptor, Dualchrome1, isolated from a cosmopolitan green alga.</title>
        <authorList>
            <person name="Suzuki S."/>
            <person name="Kawachi M."/>
        </authorList>
    </citation>
    <scope>NUCLEOTIDE SEQUENCE</scope>
    <source>
        <strain evidence="10">NIES 2893</strain>
    </source>
</reference>
<accession>A0A830HN26</accession>
<comment type="subcellular location">
    <subcellularLocation>
        <location evidence="1">Membrane</location>
        <topology evidence="1">Multi-pass membrane protein</topology>
    </subcellularLocation>
</comment>
<dbReference type="GO" id="GO:0005886">
    <property type="term" value="C:plasma membrane"/>
    <property type="evidence" value="ECO:0007669"/>
    <property type="project" value="TreeGrafter"/>
</dbReference>
<keyword evidence="6 9" id="KW-0472">Membrane</keyword>
<feature type="transmembrane region" description="Helical" evidence="9">
    <location>
        <begin position="70"/>
        <end position="90"/>
    </location>
</feature>
<feature type="region of interest" description="Disordered" evidence="8">
    <location>
        <begin position="571"/>
        <end position="604"/>
    </location>
</feature>
<evidence type="ECO:0000256" key="6">
    <source>
        <dbReference type="ARBA" id="ARBA00023136"/>
    </source>
</evidence>
<feature type="transmembrane region" description="Helical" evidence="9">
    <location>
        <begin position="385"/>
        <end position="402"/>
    </location>
</feature>
<evidence type="ECO:0000256" key="9">
    <source>
        <dbReference type="SAM" id="Phobius"/>
    </source>
</evidence>
<keyword evidence="4 9" id="KW-0812">Transmembrane</keyword>
<feature type="transmembrane region" description="Helical" evidence="9">
    <location>
        <begin position="344"/>
        <end position="364"/>
    </location>
</feature>
<evidence type="ECO:0000256" key="3">
    <source>
        <dbReference type="ARBA" id="ARBA00022448"/>
    </source>
</evidence>
<dbReference type="AlphaFoldDB" id="A0A830HN26"/>
<dbReference type="PROSITE" id="PS50283">
    <property type="entry name" value="NA_SOLUT_SYMP_3"/>
    <property type="match status" value="1"/>
</dbReference>
<evidence type="ECO:0000256" key="2">
    <source>
        <dbReference type="ARBA" id="ARBA00006434"/>
    </source>
</evidence>
<evidence type="ECO:0000256" key="8">
    <source>
        <dbReference type="SAM" id="MobiDB-lite"/>
    </source>
</evidence>
<evidence type="ECO:0000313" key="10">
    <source>
        <dbReference type="EMBL" id="GHP08584.1"/>
    </source>
</evidence>
<dbReference type="OrthoDB" id="6132759at2759"/>
<feature type="transmembrane region" description="Helical" evidence="9">
    <location>
        <begin position="520"/>
        <end position="542"/>
    </location>
</feature>
<dbReference type="GO" id="GO:0015606">
    <property type="term" value="F:spermidine transmembrane transporter activity"/>
    <property type="evidence" value="ECO:0007669"/>
    <property type="project" value="TreeGrafter"/>
</dbReference>
<dbReference type="Proteomes" id="UP000660262">
    <property type="component" value="Unassembled WGS sequence"/>
</dbReference>
<sequence>MSTTPPLGRPDTYAILSCVLIVFFLLAVIPLIIKTSRESKESLGGGSLGSRYLSAIMRPSEDFLAARNSANALTIAMSFFASGMGAWVVYGTAELGALPSISWWGVIGYSFASACPAVVIAFLGPVIRRRTAAGFSTADFALQRYGRVAQVFVAAVSCFYMYIYLVSEFTVVGNVYGLAAGDGSNKYTNSVLVPVAVVTIVYTSIAGLPASILTDKFQGALVLLLLAVVSIAAFAMPENKVTPSEFAKASKSTWAGVQAAVSLFIAILAAELFNQSTWQRVWAAKSTRDLRLGFIGGALLVAPVMMLFGVLGMVAYANDPDSYESFTKLAYLSFFDIISPLNQAWYVIVLILVTALCASSVDSLQNGLAAVLSKDLMANKLSINWSRIIVIAFNIPAIIQALEKYDVIQLFLVADLVCAFAAPALFLGLIEPYPKDAEGETAASSDGKFVRFLRTYLPPTELGMMLGAISGFSAVFVLGEIYDVGDAINPYTNKVYARKPWSAFWLVNGADCALCGTQTMVTFIVVPLVSAVATVLFSLLHIHVLCGGDVHRAIEPIIPRDLWGLLTEDEGSEEANETVEGKSSDDAGGIEDALELGSKTMGRA</sequence>
<gene>
    <name evidence="10" type="ORF">PPROV_000732100</name>
</gene>
<keyword evidence="11" id="KW-1185">Reference proteome</keyword>
<feature type="transmembrane region" description="Helical" evidence="9">
    <location>
        <begin position="102"/>
        <end position="127"/>
    </location>
</feature>
<name>A0A830HN26_9CHLO</name>
<protein>
    <submittedName>
        <fullName evidence="10">Uncharacterized protein</fullName>
    </submittedName>
</protein>